<accession>A0A858SWS9</accession>
<evidence type="ECO:0000256" key="4">
    <source>
        <dbReference type="PROSITE-ProRule" id="PRU00433"/>
    </source>
</evidence>
<protein>
    <submittedName>
        <fullName evidence="6">Cytochrome c</fullName>
    </submittedName>
</protein>
<name>A0A858SWS9_9RHOB</name>
<dbReference type="PROSITE" id="PS51007">
    <property type="entry name" value="CYTC"/>
    <property type="match status" value="1"/>
</dbReference>
<dbReference type="Pfam" id="PF00034">
    <property type="entry name" value="Cytochrom_C"/>
    <property type="match status" value="1"/>
</dbReference>
<organism evidence="6 7">
    <name type="scientific">Roseobacter ponti</name>
    <dbReference type="NCBI Taxonomy" id="1891787"/>
    <lineage>
        <taxon>Bacteria</taxon>
        <taxon>Pseudomonadati</taxon>
        <taxon>Pseudomonadota</taxon>
        <taxon>Alphaproteobacteria</taxon>
        <taxon>Rhodobacterales</taxon>
        <taxon>Roseobacteraceae</taxon>
        <taxon>Roseobacter</taxon>
    </lineage>
</organism>
<reference evidence="6 7" key="1">
    <citation type="submission" date="2020-02" db="EMBL/GenBank/DDBJ databases">
        <title>Genome sequence of Roseobacter ponti.</title>
        <authorList>
            <person name="Hollensteiner J."/>
            <person name="Schneider D."/>
            <person name="Poehlein A."/>
            <person name="Daniel R."/>
        </authorList>
    </citation>
    <scope>NUCLEOTIDE SEQUENCE [LARGE SCALE GENOMIC DNA]</scope>
    <source>
        <strain evidence="6 7">DSM 106830</strain>
    </source>
</reference>
<keyword evidence="7" id="KW-1185">Reference proteome</keyword>
<evidence type="ECO:0000256" key="2">
    <source>
        <dbReference type="ARBA" id="ARBA00022723"/>
    </source>
</evidence>
<gene>
    <name evidence="6" type="ORF">G3256_12050</name>
</gene>
<sequence length="116" mass="12716">MGEELFSDNCIVCHGVTGQGDGPAARGLNTAPADLTGIAARRDGVWPMLEVMSIIDGYSRNTLSREDMPVFENFLDNEMVEFDTGNGVNVLVPEKLIEIVKYLEALQDPTPTRYVP</sequence>
<keyword evidence="2 4" id="KW-0479">Metal-binding</keyword>
<evidence type="ECO:0000313" key="7">
    <source>
        <dbReference type="Proteomes" id="UP000503308"/>
    </source>
</evidence>
<dbReference type="Proteomes" id="UP000503308">
    <property type="component" value="Chromosome"/>
</dbReference>
<feature type="domain" description="Cytochrome c" evidence="5">
    <location>
        <begin position="1"/>
        <end position="107"/>
    </location>
</feature>
<evidence type="ECO:0000259" key="5">
    <source>
        <dbReference type="PROSITE" id="PS51007"/>
    </source>
</evidence>
<dbReference type="GO" id="GO:0009055">
    <property type="term" value="F:electron transfer activity"/>
    <property type="evidence" value="ECO:0007669"/>
    <property type="project" value="InterPro"/>
</dbReference>
<dbReference type="GO" id="GO:0046872">
    <property type="term" value="F:metal ion binding"/>
    <property type="evidence" value="ECO:0007669"/>
    <property type="project" value="UniProtKB-KW"/>
</dbReference>
<proteinExistence type="predicted"/>
<keyword evidence="1 4" id="KW-0349">Heme</keyword>
<dbReference type="SUPFAM" id="SSF46626">
    <property type="entry name" value="Cytochrome c"/>
    <property type="match status" value="1"/>
</dbReference>
<evidence type="ECO:0000313" key="6">
    <source>
        <dbReference type="EMBL" id="QJF53214.1"/>
    </source>
</evidence>
<dbReference type="Gene3D" id="1.10.760.10">
    <property type="entry name" value="Cytochrome c-like domain"/>
    <property type="match status" value="1"/>
</dbReference>
<dbReference type="InterPro" id="IPR009056">
    <property type="entry name" value="Cyt_c-like_dom"/>
</dbReference>
<dbReference type="InterPro" id="IPR036909">
    <property type="entry name" value="Cyt_c-like_dom_sf"/>
</dbReference>
<evidence type="ECO:0000256" key="3">
    <source>
        <dbReference type="ARBA" id="ARBA00023004"/>
    </source>
</evidence>
<evidence type="ECO:0000256" key="1">
    <source>
        <dbReference type="ARBA" id="ARBA00022617"/>
    </source>
</evidence>
<keyword evidence="3 4" id="KW-0408">Iron</keyword>
<dbReference type="AlphaFoldDB" id="A0A858SWS9"/>
<dbReference type="EMBL" id="CP048788">
    <property type="protein sequence ID" value="QJF53214.1"/>
    <property type="molecule type" value="Genomic_DNA"/>
</dbReference>
<dbReference type="KEGG" id="rpon:G3256_12050"/>
<dbReference type="GO" id="GO:0020037">
    <property type="term" value="F:heme binding"/>
    <property type="evidence" value="ECO:0007669"/>
    <property type="project" value="InterPro"/>
</dbReference>